<dbReference type="InterPro" id="IPR029058">
    <property type="entry name" value="AB_hydrolase_fold"/>
</dbReference>
<evidence type="ECO:0000313" key="3">
    <source>
        <dbReference type="EMBL" id="AXK81195.1"/>
    </source>
</evidence>
<dbReference type="RefSeq" id="WP_115691568.1">
    <property type="nucleotide sequence ID" value="NZ_CP031417.1"/>
</dbReference>
<keyword evidence="4" id="KW-1185">Reference proteome</keyword>
<dbReference type="Gene3D" id="3.40.50.1820">
    <property type="entry name" value="alpha/beta hydrolase"/>
    <property type="match status" value="1"/>
</dbReference>
<sequence>MACATMWPRQRRSYVRLALWAWSLVIGASLCAGARANAYEMVSIKATRPAGAAHAAIQGELFKPKGDGPFPAVVLMHGCGGWQSAVLSGLHAHTQYFLDHGYAVLNLDSFGPRGTSGGTVCESTARLVRALDYRTYDAFDALRYMRSLPYVDRENIFLMGQSNGGSVAINAARNKRRGGYRAVAAYYPWCGSLGGARVKLSAPLIVFSGGRDDWVPAWQCRHKRAVGASLKVVEYASAAHSFDLPIQSQRYLGKLIGFNQPATADSRARMLAFFDSNLSKSPAAAKAFAAEPAPVTVSLSPLEGADASWFE</sequence>
<keyword evidence="1" id="KW-0378">Hydrolase</keyword>
<dbReference type="EMBL" id="CP031417">
    <property type="protein sequence ID" value="AXK81195.1"/>
    <property type="molecule type" value="Genomic_DNA"/>
</dbReference>
<protein>
    <recommendedName>
        <fullName evidence="2">Dienelactone hydrolase domain-containing protein</fullName>
    </recommendedName>
</protein>
<evidence type="ECO:0000256" key="1">
    <source>
        <dbReference type="ARBA" id="ARBA00022801"/>
    </source>
</evidence>
<dbReference type="InterPro" id="IPR050261">
    <property type="entry name" value="FrsA_esterase"/>
</dbReference>
<name>A0A345ZW98_9HYPH</name>
<reference evidence="3 4" key="1">
    <citation type="submission" date="2018-07" db="EMBL/GenBank/DDBJ databases">
        <authorList>
            <person name="Quirk P.G."/>
            <person name="Krulwich T.A."/>
        </authorList>
    </citation>
    <scope>NUCLEOTIDE SEQUENCE [LARGE SCALE GENOMIC DNA]</scope>
    <source>
        <strain evidence="3 4">CC-BB4</strain>
    </source>
</reference>
<accession>A0A345ZW98</accession>
<organism evidence="3 4">
    <name type="scientific">Pseudolabrys taiwanensis</name>
    <dbReference type="NCBI Taxonomy" id="331696"/>
    <lineage>
        <taxon>Bacteria</taxon>
        <taxon>Pseudomonadati</taxon>
        <taxon>Pseudomonadota</taxon>
        <taxon>Alphaproteobacteria</taxon>
        <taxon>Hyphomicrobiales</taxon>
        <taxon>Xanthobacteraceae</taxon>
        <taxon>Pseudolabrys</taxon>
    </lineage>
</organism>
<dbReference type="Proteomes" id="UP000254889">
    <property type="component" value="Chromosome"/>
</dbReference>
<dbReference type="InterPro" id="IPR002925">
    <property type="entry name" value="Dienelactn_hydro"/>
</dbReference>
<dbReference type="AlphaFoldDB" id="A0A345ZW98"/>
<proteinExistence type="predicted"/>
<dbReference type="KEGG" id="ptaw:DW352_12125"/>
<dbReference type="Pfam" id="PF01738">
    <property type="entry name" value="DLH"/>
    <property type="match status" value="1"/>
</dbReference>
<dbReference type="PANTHER" id="PTHR22946">
    <property type="entry name" value="DIENELACTONE HYDROLASE DOMAIN-CONTAINING PROTEIN-RELATED"/>
    <property type="match status" value="1"/>
</dbReference>
<dbReference type="SUPFAM" id="SSF53474">
    <property type="entry name" value="alpha/beta-Hydrolases"/>
    <property type="match status" value="1"/>
</dbReference>
<gene>
    <name evidence="3" type="ORF">DW352_12125</name>
</gene>
<evidence type="ECO:0000313" key="4">
    <source>
        <dbReference type="Proteomes" id="UP000254889"/>
    </source>
</evidence>
<dbReference type="PANTHER" id="PTHR22946:SF9">
    <property type="entry name" value="POLYKETIDE TRANSFERASE AF380"/>
    <property type="match status" value="1"/>
</dbReference>
<evidence type="ECO:0000259" key="2">
    <source>
        <dbReference type="Pfam" id="PF01738"/>
    </source>
</evidence>
<dbReference type="GO" id="GO:0052689">
    <property type="term" value="F:carboxylic ester hydrolase activity"/>
    <property type="evidence" value="ECO:0007669"/>
    <property type="project" value="UniProtKB-ARBA"/>
</dbReference>
<dbReference type="OrthoDB" id="3647650at2"/>
<feature type="domain" description="Dienelactone hydrolase" evidence="2">
    <location>
        <begin position="58"/>
        <end position="276"/>
    </location>
</feature>